<feature type="compositionally biased region" description="Low complexity" evidence="1">
    <location>
        <begin position="163"/>
        <end position="182"/>
    </location>
</feature>
<name>A0A5B0N822_PUCGR</name>
<gene>
    <name evidence="2" type="ORF">PGTUg99_000936</name>
</gene>
<feature type="compositionally biased region" description="Polar residues" evidence="1">
    <location>
        <begin position="829"/>
        <end position="838"/>
    </location>
</feature>
<feature type="compositionally biased region" description="Low complexity" evidence="1">
    <location>
        <begin position="131"/>
        <end position="147"/>
    </location>
</feature>
<evidence type="ECO:0000313" key="3">
    <source>
        <dbReference type="Proteomes" id="UP000325313"/>
    </source>
</evidence>
<feature type="region of interest" description="Disordered" evidence="1">
    <location>
        <begin position="114"/>
        <end position="151"/>
    </location>
</feature>
<feature type="compositionally biased region" description="Basic and acidic residues" evidence="1">
    <location>
        <begin position="884"/>
        <end position="906"/>
    </location>
</feature>
<feature type="region of interest" description="Disordered" evidence="1">
    <location>
        <begin position="163"/>
        <end position="254"/>
    </location>
</feature>
<feature type="region of interest" description="Disordered" evidence="1">
    <location>
        <begin position="781"/>
        <end position="959"/>
    </location>
</feature>
<feature type="region of interest" description="Disordered" evidence="1">
    <location>
        <begin position="316"/>
        <end position="353"/>
    </location>
</feature>
<feature type="compositionally biased region" description="Basic and acidic residues" evidence="1">
    <location>
        <begin position="506"/>
        <end position="516"/>
    </location>
</feature>
<evidence type="ECO:0000256" key="1">
    <source>
        <dbReference type="SAM" id="MobiDB-lite"/>
    </source>
</evidence>
<protein>
    <submittedName>
        <fullName evidence="2">Uncharacterized protein</fullName>
    </submittedName>
</protein>
<feature type="region of interest" description="Disordered" evidence="1">
    <location>
        <begin position="498"/>
        <end position="758"/>
    </location>
</feature>
<reference evidence="2 3" key="1">
    <citation type="submission" date="2019-05" db="EMBL/GenBank/DDBJ databases">
        <title>Emergence of the Ug99 lineage of the wheat stem rust pathogen through somatic hybridization.</title>
        <authorList>
            <person name="Li F."/>
            <person name="Upadhyaya N.M."/>
            <person name="Sperschneider J."/>
            <person name="Matny O."/>
            <person name="Nguyen-Phuc H."/>
            <person name="Mago R."/>
            <person name="Raley C."/>
            <person name="Miller M.E."/>
            <person name="Silverstein K.A.T."/>
            <person name="Henningsen E."/>
            <person name="Hirsch C.D."/>
            <person name="Visser B."/>
            <person name="Pretorius Z.A."/>
            <person name="Steffenson B.J."/>
            <person name="Schwessinger B."/>
            <person name="Dodds P.N."/>
            <person name="Figueroa M."/>
        </authorList>
    </citation>
    <scope>NUCLEOTIDE SEQUENCE [LARGE SCALE GENOMIC DNA]</scope>
    <source>
        <strain evidence="2 3">Ug99</strain>
    </source>
</reference>
<proteinExistence type="predicted"/>
<dbReference type="Proteomes" id="UP000325313">
    <property type="component" value="Unassembled WGS sequence"/>
</dbReference>
<feature type="compositionally biased region" description="Basic and acidic residues" evidence="1">
    <location>
        <begin position="332"/>
        <end position="341"/>
    </location>
</feature>
<feature type="region of interest" description="Disordered" evidence="1">
    <location>
        <begin position="366"/>
        <end position="470"/>
    </location>
</feature>
<feature type="compositionally biased region" description="Basic and acidic residues" evidence="1">
    <location>
        <begin position="436"/>
        <end position="458"/>
    </location>
</feature>
<feature type="compositionally biased region" description="Low complexity" evidence="1">
    <location>
        <begin position="238"/>
        <end position="254"/>
    </location>
</feature>
<evidence type="ECO:0000313" key="2">
    <source>
        <dbReference type="EMBL" id="KAA1084876.1"/>
    </source>
</evidence>
<sequence>MIPPDSLSHPARGYSYGHCSTDDDPFTSIPSTPASYHPQPPPLSSDIDPQSTPQAHQAGKIYEPSINSVGPAPSPHLPGWYPSTPQPGSSAHVKLAQRSNRSSIMTCSLDDGFQTASQTPVSAAPRRSRVTLSTGSSTSSSSEELTGPSIDIHNLNQHLLILSPSAPRSASSSQRTSRTSHSFAYSTSNQISQAEDMSSPNPSHSVNAAAFQGDLGQSDQVIEASASQAHPENKRLSSSDGSASSSPPSHDAFSYRTIGPAIVLRTYQAQDSSVGSISTAGTTPEQSPKEFDKLVLPPFFFCSDSLYPEASLVDPSAMDATDGNPTMPLLDIDQRLPESHTEQPYASGADSTLLDTHDIVESYTSVAINSPTEPIDEGDPKSGNAADSHGSPLLQSATGRQNTVVSAPDLQGTQVSASELQGTEVSAPDLQNTELALRDNPTELVEDSSHSESVHPSELRPNPTAEVGTGCALQTLPPTLPQVAATGCSLMEVSDDLITFDNGDSPAEKHVGDDLSKVTPAGEQPGPSELNSSDTQKEPEASNEPAIVHTGGNETAASTDAPNQNLVDSVGTAAIDSQAEAEATPQVDGEVTPESNITPAPRPASVLESVNAPELPHEPQADQSPVPTSKTPNATDTLNNSEPADSAGTIPQAPASDNKVTTVPEEFLIVAGLNAEQAPADPNPPPSANVTVASDPKSNKPLEPSQASNGPAEDSPVKPPQTDSSNLPTVTFPTASPAQDNRTTWSLNPTNRMSSSTEIVDPLLRSNIFNESVRDKNLAAAVEPQGPATEKIKTSSVPVSSKRTLRARSISGFFKLHTKKDSAKVDSAHSPTSTSIQSSDEDTRSFGKKGLPKRKSLSTLRRKSGLSWATRGSDEPVPPLPKVQDSKGSNDPRSKHTSHSDEKLEIVESVESKNPPAVNSNSALALGQQKQESKSEQSLPAEGSIQTTAEGKTSKSPRQFKVSLAKKYFRSDSAQVEPTNGLSDTLEGPFSSVIGGIGYSPSAPRPKTLKKKRTMSTHVSTPVLKDIRLAGLFSKILGRKNHTDSIVQDV</sequence>
<feature type="region of interest" description="Disordered" evidence="1">
    <location>
        <begin position="997"/>
        <end position="1018"/>
    </location>
</feature>
<organism evidence="2 3">
    <name type="scientific">Puccinia graminis f. sp. tritici</name>
    <dbReference type="NCBI Taxonomy" id="56615"/>
    <lineage>
        <taxon>Eukaryota</taxon>
        <taxon>Fungi</taxon>
        <taxon>Dikarya</taxon>
        <taxon>Basidiomycota</taxon>
        <taxon>Pucciniomycotina</taxon>
        <taxon>Pucciniomycetes</taxon>
        <taxon>Pucciniales</taxon>
        <taxon>Pucciniaceae</taxon>
        <taxon>Puccinia</taxon>
    </lineage>
</organism>
<feature type="compositionally biased region" description="Polar residues" evidence="1">
    <location>
        <begin position="215"/>
        <end position="230"/>
    </location>
</feature>
<feature type="compositionally biased region" description="Polar residues" evidence="1">
    <location>
        <begin position="721"/>
        <end position="758"/>
    </location>
</feature>
<feature type="compositionally biased region" description="Polar residues" evidence="1">
    <location>
        <begin position="183"/>
        <end position="206"/>
    </location>
</feature>
<accession>A0A5B0N822</accession>
<feature type="compositionally biased region" description="Polar residues" evidence="1">
    <location>
        <begin position="393"/>
        <end position="434"/>
    </location>
</feature>
<feature type="compositionally biased region" description="Basic residues" evidence="1">
    <location>
        <begin position="846"/>
        <end position="864"/>
    </location>
</feature>
<dbReference type="EMBL" id="VDEP01000427">
    <property type="protein sequence ID" value="KAA1084876.1"/>
    <property type="molecule type" value="Genomic_DNA"/>
</dbReference>
<comment type="caution">
    <text evidence="2">The sequence shown here is derived from an EMBL/GenBank/DDBJ whole genome shotgun (WGS) entry which is preliminary data.</text>
</comment>
<dbReference type="AlphaFoldDB" id="A0A5B0N822"/>
<feature type="compositionally biased region" description="Polar residues" evidence="1">
    <location>
        <begin position="552"/>
        <end position="567"/>
    </location>
</feature>
<feature type="compositionally biased region" description="Polar residues" evidence="1">
    <location>
        <begin position="944"/>
        <end position="957"/>
    </location>
</feature>
<feature type="region of interest" description="Disordered" evidence="1">
    <location>
        <begin position="1"/>
        <end position="99"/>
    </location>
</feature>
<feature type="compositionally biased region" description="Polar residues" evidence="1">
    <location>
        <begin position="621"/>
        <end position="643"/>
    </location>
</feature>